<evidence type="ECO:0000256" key="1">
    <source>
        <dbReference type="SAM" id="MobiDB-lite"/>
    </source>
</evidence>
<protein>
    <submittedName>
        <fullName evidence="2">Uncharacterized protein</fullName>
    </submittedName>
</protein>
<accession>A0ABT6PP95</accession>
<organism evidence="2 3">
    <name type="scientific">Saccharopolyspora ipomoeae</name>
    <dbReference type="NCBI Taxonomy" id="3042027"/>
    <lineage>
        <taxon>Bacteria</taxon>
        <taxon>Bacillati</taxon>
        <taxon>Actinomycetota</taxon>
        <taxon>Actinomycetes</taxon>
        <taxon>Pseudonocardiales</taxon>
        <taxon>Pseudonocardiaceae</taxon>
        <taxon>Saccharopolyspora</taxon>
    </lineage>
</organism>
<feature type="region of interest" description="Disordered" evidence="1">
    <location>
        <begin position="1"/>
        <end position="20"/>
    </location>
</feature>
<name>A0ABT6PP95_9PSEU</name>
<dbReference type="EMBL" id="JASAOF010000007">
    <property type="protein sequence ID" value="MDI2029834.1"/>
    <property type="molecule type" value="Genomic_DNA"/>
</dbReference>
<evidence type="ECO:0000313" key="2">
    <source>
        <dbReference type="EMBL" id="MDI2029834.1"/>
    </source>
</evidence>
<gene>
    <name evidence="2" type="ORF">QFW96_14480</name>
</gene>
<proteinExistence type="predicted"/>
<dbReference type="Proteomes" id="UP001237595">
    <property type="component" value="Unassembled WGS sequence"/>
</dbReference>
<reference evidence="2 3" key="1">
    <citation type="submission" date="2023-04" db="EMBL/GenBank/DDBJ databases">
        <title>Draft genome sequence of Saccharopolyspora sp. TS4A08 isolated from sweet potato rhizospheric soil.</title>
        <authorList>
            <person name="Suksaard P."/>
            <person name="Duangmal K."/>
        </authorList>
    </citation>
    <scope>NUCLEOTIDE SEQUENCE [LARGE SCALE GENOMIC DNA]</scope>
    <source>
        <strain evidence="2 3">TS4A08</strain>
    </source>
</reference>
<evidence type="ECO:0000313" key="3">
    <source>
        <dbReference type="Proteomes" id="UP001237595"/>
    </source>
</evidence>
<dbReference type="RefSeq" id="WP_281456138.1">
    <property type="nucleotide sequence ID" value="NZ_JASAOF010000007.1"/>
</dbReference>
<keyword evidence="3" id="KW-1185">Reference proteome</keyword>
<comment type="caution">
    <text evidence="2">The sequence shown here is derived from an EMBL/GenBank/DDBJ whole genome shotgun (WGS) entry which is preliminary data.</text>
</comment>
<sequence length="78" mass="8909">MEKRQVDLPNPPGEIPFGHPVLGWRTAPDCGRCNDTGRYQEQHGRITVDAHCTCKKGRRMSELWIADKFADDVEEADR</sequence>